<dbReference type="OMA" id="NESWVMA"/>
<protein>
    <submittedName>
        <fullName evidence="3">Uncharacterized protein LOC118414446 isoform X1</fullName>
    </submittedName>
    <submittedName>
        <fullName evidence="4">Uncharacterized protein LOC118414446 isoform X2</fullName>
    </submittedName>
</protein>
<dbReference type="RefSeq" id="XP_035674377.1">
    <property type="nucleotide sequence ID" value="XM_035818484.1"/>
</dbReference>
<proteinExistence type="predicted"/>
<evidence type="ECO:0000259" key="1">
    <source>
        <dbReference type="Pfam" id="PF15711"/>
    </source>
</evidence>
<dbReference type="GeneID" id="118414446"/>
<gene>
    <name evidence="3 4" type="primary">LOC118414446</name>
</gene>
<evidence type="ECO:0000313" key="4">
    <source>
        <dbReference type="RefSeq" id="XP_035674378.1"/>
    </source>
</evidence>
<accession>A0A9J7L1H5</accession>
<keyword evidence="2" id="KW-1185">Reference proteome</keyword>
<feature type="domain" description="ILEI/PANDER" evidence="1">
    <location>
        <begin position="47"/>
        <end position="143"/>
    </location>
</feature>
<organism evidence="2 3">
    <name type="scientific">Branchiostoma floridae</name>
    <name type="common">Florida lancelet</name>
    <name type="synonym">Amphioxus</name>
    <dbReference type="NCBI Taxonomy" id="7739"/>
    <lineage>
        <taxon>Eukaryota</taxon>
        <taxon>Metazoa</taxon>
        <taxon>Chordata</taxon>
        <taxon>Cephalochordata</taxon>
        <taxon>Leptocardii</taxon>
        <taxon>Amphioxiformes</taxon>
        <taxon>Branchiostomatidae</taxon>
        <taxon>Branchiostoma</taxon>
    </lineage>
</organism>
<dbReference type="Pfam" id="PF15711">
    <property type="entry name" value="ILEI"/>
    <property type="match status" value="1"/>
</dbReference>
<dbReference type="InterPro" id="IPR039477">
    <property type="entry name" value="ILEI/PANDER_dom"/>
</dbReference>
<reference evidence="3 4" key="2">
    <citation type="submission" date="2025-04" db="UniProtKB">
        <authorList>
            <consortium name="RefSeq"/>
        </authorList>
    </citation>
    <scope>IDENTIFICATION</scope>
    <source>
        <strain evidence="3 4">S238N-H82</strain>
        <tissue evidence="3 4">Testes</tissue>
    </source>
</reference>
<evidence type="ECO:0000313" key="3">
    <source>
        <dbReference type="RefSeq" id="XP_035674377.1"/>
    </source>
</evidence>
<reference evidence="2" key="1">
    <citation type="journal article" date="2020" name="Nat. Ecol. Evol.">
        <title>Deeply conserved synteny resolves early events in vertebrate evolution.</title>
        <authorList>
            <person name="Simakov O."/>
            <person name="Marletaz F."/>
            <person name="Yue J.X."/>
            <person name="O'Connell B."/>
            <person name="Jenkins J."/>
            <person name="Brandt A."/>
            <person name="Calef R."/>
            <person name="Tung C.H."/>
            <person name="Huang T.K."/>
            <person name="Schmutz J."/>
            <person name="Satoh N."/>
            <person name="Yu J.K."/>
            <person name="Putnam N.H."/>
            <person name="Green R.E."/>
            <person name="Rokhsar D.S."/>
        </authorList>
    </citation>
    <scope>NUCLEOTIDE SEQUENCE [LARGE SCALE GENOMIC DNA]</scope>
    <source>
        <strain evidence="2">S238N-H82</strain>
    </source>
</reference>
<dbReference type="KEGG" id="bfo:118414446"/>
<dbReference type="AlphaFoldDB" id="A0A9J7L1H5"/>
<dbReference type="RefSeq" id="XP_035674378.1">
    <property type="nucleotide sequence ID" value="XM_035818485.1"/>
</dbReference>
<name>A0A9J7L1H5_BRAFL</name>
<dbReference type="Proteomes" id="UP000001554">
    <property type="component" value="Chromosome 4"/>
</dbReference>
<evidence type="ECO:0000313" key="2">
    <source>
        <dbReference type="Proteomes" id="UP000001554"/>
    </source>
</evidence>
<dbReference type="OrthoDB" id="9970153at2759"/>
<sequence>MVNVILESGGAQDPLPQGKTNWMGQNGPGGWCSIKVNNVEQGLNSIGFNIVVLKFPEQNPPEQYSCFDTCKDQNACFTLADFIQKIQPDRYILMSACGSITDCLCQPLCDELRALGSGYFSRSMDELSGAHRNESWVMVARKGHGLIKECFKPAGQGPCIDSVDI</sequence>